<dbReference type="AlphaFoldDB" id="A0A3B1CXX5"/>
<reference evidence="2" key="1">
    <citation type="submission" date="2018-06" db="EMBL/GenBank/DDBJ databases">
        <authorList>
            <person name="Zhirakovskaya E."/>
        </authorList>
    </citation>
    <scope>NUCLEOTIDE SEQUENCE</scope>
</reference>
<dbReference type="InterPro" id="IPR050190">
    <property type="entry name" value="UPF0213_domain"/>
</dbReference>
<gene>
    <name evidence="2" type="ORF">MNBD_IGNAVI01-591</name>
</gene>
<dbReference type="Pfam" id="PF01541">
    <property type="entry name" value="GIY-YIG"/>
    <property type="match status" value="1"/>
</dbReference>
<sequence length="48" mass="5756">MNQYYVYILASKKNGTLYVGMTNNLIRRVYEHKHEIIKGFTTKYNVKN</sequence>
<dbReference type="SUPFAM" id="SSF82771">
    <property type="entry name" value="GIY-YIG endonuclease"/>
    <property type="match status" value="1"/>
</dbReference>
<dbReference type="PROSITE" id="PS50164">
    <property type="entry name" value="GIY_YIG"/>
    <property type="match status" value="1"/>
</dbReference>
<feature type="domain" description="GIY-YIG" evidence="1">
    <location>
        <begin position="2"/>
        <end position="48"/>
    </location>
</feature>
<dbReference type="PANTHER" id="PTHR34477">
    <property type="entry name" value="UPF0213 PROTEIN YHBQ"/>
    <property type="match status" value="1"/>
</dbReference>
<proteinExistence type="predicted"/>
<dbReference type="InterPro" id="IPR035901">
    <property type="entry name" value="GIY-YIG_endonuc_sf"/>
</dbReference>
<protein>
    <submittedName>
        <fullName evidence="2">Excinuclease ABC, C subunit-like</fullName>
    </submittedName>
</protein>
<accession>A0A3B1CXX5</accession>
<dbReference type="Gene3D" id="3.40.1440.10">
    <property type="entry name" value="GIY-YIG endonuclease"/>
    <property type="match status" value="1"/>
</dbReference>
<organism evidence="2">
    <name type="scientific">hydrothermal vent metagenome</name>
    <dbReference type="NCBI Taxonomy" id="652676"/>
    <lineage>
        <taxon>unclassified sequences</taxon>
        <taxon>metagenomes</taxon>
        <taxon>ecological metagenomes</taxon>
    </lineage>
</organism>
<dbReference type="EMBL" id="UOGD01000425">
    <property type="protein sequence ID" value="VAX28714.1"/>
    <property type="molecule type" value="Genomic_DNA"/>
</dbReference>
<name>A0A3B1CXX5_9ZZZZ</name>
<dbReference type="InterPro" id="IPR000305">
    <property type="entry name" value="GIY-YIG_endonuc"/>
</dbReference>
<dbReference type="PANTHER" id="PTHR34477:SF5">
    <property type="entry name" value="BSL5627 PROTEIN"/>
    <property type="match status" value="1"/>
</dbReference>
<evidence type="ECO:0000259" key="1">
    <source>
        <dbReference type="PROSITE" id="PS50164"/>
    </source>
</evidence>
<evidence type="ECO:0000313" key="2">
    <source>
        <dbReference type="EMBL" id="VAX28714.1"/>
    </source>
</evidence>